<dbReference type="EMBL" id="CP001721">
    <property type="protein sequence ID" value="ACV51659.1"/>
    <property type="molecule type" value="Genomic_DNA"/>
</dbReference>
<dbReference type="HOGENOM" id="CLU_181623_2_0_11"/>
<proteinExistence type="predicted"/>
<name>C8W869_LANP1</name>
<dbReference type="KEGG" id="apv:Apar_1233"/>
<dbReference type="OrthoDB" id="3186619at2"/>
<evidence type="ECO:0000313" key="2">
    <source>
        <dbReference type="Proteomes" id="UP000000960"/>
    </source>
</evidence>
<keyword evidence="2" id="KW-1185">Reference proteome</keyword>
<evidence type="ECO:0008006" key="3">
    <source>
        <dbReference type="Google" id="ProtNLM"/>
    </source>
</evidence>
<evidence type="ECO:0000313" key="1">
    <source>
        <dbReference type="EMBL" id="ACV51659.1"/>
    </source>
</evidence>
<dbReference type="RefSeq" id="WP_012809315.1">
    <property type="nucleotide sequence ID" value="NC_013203.1"/>
</dbReference>
<dbReference type="InterPro" id="IPR021377">
    <property type="entry name" value="DUF3006"/>
</dbReference>
<dbReference type="Proteomes" id="UP000000960">
    <property type="component" value="Chromosome"/>
</dbReference>
<sequence length="91" mass="10534">MKAIIDRFEDNNLAVLELNDQSGNMLTISRHKLPSNACQGDILYYQDGVWTIAEEETTQRQNDIDELFNSLLVRDDNEDDSYQDDAYSKDE</sequence>
<dbReference type="STRING" id="521095.Apar_1233"/>
<organism evidence="1 2">
    <name type="scientific">Lancefieldella parvula (strain ATCC 33793 / DSM 20469 / CCUG 32760 / JCM 10300 / KCTC 3663 / VPI 0546 / 1246)</name>
    <name type="common">Atopobium parvulum</name>
    <dbReference type="NCBI Taxonomy" id="521095"/>
    <lineage>
        <taxon>Bacteria</taxon>
        <taxon>Bacillati</taxon>
        <taxon>Actinomycetota</taxon>
        <taxon>Coriobacteriia</taxon>
        <taxon>Coriobacteriales</taxon>
        <taxon>Atopobiaceae</taxon>
        <taxon>Lancefieldella</taxon>
    </lineage>
</organism>
<protein>
    <recommendedName>
        <fullName evidence="3">DUF3006 domain-containing protein</fullName>
    </recommendedName>
</protein>
<dbReference type="AlphaFoldDB" id="C8W869"/>
<dbReference type="Pfam" id="PF11213">
    <property type="entry name" value="DUF3006"/>
    <property type="match status" value="1"/>
</dbReference>
<accession>C8W869</accession>
<reference evidence="1 2" key="1">
    <citation type="journal article" date="2009" name="Stand. Genomic Sci.">
        <title>Complete genome sequence of Atopobium parvulum type strain (IPP 1246).</title>
        <authorList>
            <person name="Copeland A."/>
            <person name="Sikorski J."/>
            <person name="Lapidus A."/>
            <person name="Nolan M."/>
            <person name="Del Rio T.G."/>
            <person name="Lucas S."/>
            <person name="Chen F."/>
            <person name="Tice H."/>
            <person name="Pitluck S."/>
            <person name="Cheng J.F."/>
            <person name="Pukall R."/>
            <person name="Chertkov O."/>
            <person name="Brettin T."/>
            <person name="Han C."/>
            <person name="Detter J.C."/>
            <person name="Kuske C."/>
            <person name="Bruce D."/>
            <person name="Goodwin L."/>
            <person name="Ivanova N."/>
            <person name="Mavromatis K."/>
            <person name="Mikhailova N."/>
            <person name="Chen A."/>
            <person name="Palaniappan K."/>
            <person name="Chain P."/>
            <person name="Rohde M."/>
            <person name="Goker M."/>
            <person name="Bristow J."/>
            <person name="Eisen J.A."/>
            <person name="Markowitz V."/>
            <person name="Hugenholtz P."/>
            <person name="Kyrpides N.C."/>
            <person name="Klenk H.P."/>
            <person name="Detter J.C."/>
        </authorList>
    </citation>
    <scope>NUCLEOTIDE SEQUENCE [LARGE SCALE GENOMIC DNA]</scope>
    <source>
        <strain evidence="2">ATCC 33793 / DSM 20469 / CCUG 32760 / JCM 10300 / KCTC 3663 / VPI 0546 / 1246</strain>
    </source>
</reference>
<dbReference type="GeneID" id="84806748"/>
<gene>
    <name evidence="1" type="ordered locus">Apar_1233</name>
</gene>